<reference evidence="1 2" key="1">
    <citation type="journal article" date="2015" name="Nat. Commun.">
        <title>Outbred genome sequencing and CRISPR/Cas9 gene editing in butterflies.</title>
        <authorList>
            <person name="Li X."/>
            <person name="Fan D."/>
            <person name="Zhang W."/>
            <person name="Liu G."/>
            <person name="Zhang L."/>
            <person name="Zhao L."/>
            <person name="Fang X."/>
            <person name="Chen L."/>
            <person name="Dong Y."/>
            <person name="Chen Y."/>
            <person name="Ding Y."/>
            <person name="Zhao R."/>
            <person name="Feng M."/>
            <person name="Zhu Y."/>
            <person name="Feng Y."/>
            <person name="Jiang X."/>
            <person name="Zhu D."/>
            <person name="Xiang H."/>
            <person name="Feng X."/>
            <person name="Li S."/>
            <person name="Wang J."/>
            <person name="Zhang G."/>
            <person name="Kronforst M.R."/>
            <person name="Wang W."/>
        </authorList>
    </citation>
    <scope>NUCLEOTIDE SEQUENCE [LARGE SCALE GENOMIC DNA]</scope>
    <source>
        <strain evidence="1">Ya'a_city_454_Px</strain>
        <tissue evidence="1">Whole body</tissue>
    </source>
</reference>
<dbReference type="EMBL" id="KQ459601">
    <property type="protein sequence ID" value="KPI93797.1"/>
    <property type="molecule type" value="Genomic_DNA"/>
</dbReference>
<dbReference type="AlphaFoldDB" id="A0A194PKE5"/>
<proteinExistence type="predicted"/>
<dbReference type="Proteomes" id="UP000053268">
    <property type="component" value="Unassembled WGS sequence"/>
</dbReference>
<evidence type="ECO:0000313" key="2">
    <source>
        <dbReference type="Proteomes" id="UP000053268"/>
    </source>
</evidence>
<keyword evidence="2" id="KW-1185">Reference proteome</keyword>
<gene>
    <name evidence="1" type="ORF">RR46_12962</name>
</gene>
<name>A0A194PKE5_PAPXU</name>
<organism evidence="1 2">
    <name type="scientific">Papilio xuthus</name>
    <name type="common">Asian swallowtail butterfly</name>
    <dbReference type="NCBI Taxonomy" id="66420"/>
    <lineage>
        <taxon>Eukaryota</taxon>
        <taxon>Metazoa</taxon>
        <taxon>Ecdysozoa</taxon>
        <taxon>Arthropoda</taxon>
        <taxon>Hexapoda</taxon>
        <taxon>Insecta</taxon>
        <taxon>Pterygota</taxon>
        <taxon>Neoptera</taxon>
        <taxon>Endopterygota</taxon>
        <taxon>Lepidoptera</taxon>
        <taxon>Glossata</taxon>
        <taxon>Ditrysia</taxon>
        <taxon>Papilionoidea</taxon>
        <taxon>Papilionidae</taxon>
        <taxon>Papilioninae</taxon>
        <taxon>Papilio</taxon>
    </lineage>
</organism>
<accession>A0A194PKE5</accession>
<sequence>MGHVRVFDSFKTLQNHRVTEHHEEALFGANFINDPFMQVLGIENASKHIAVSEEKYPQYHFMAYI</sequence>
<protein>
    <submittedName>
        <fullName evidence="1">Uncharacterized protein</fullName>
    </submittedName>
</protein>
<evidence type="ECO:0000313" key="1">
    <source>
        <dbReference type="EMBL" id="KPI93797.1"/>
    </source>
</evidence>